<reference evidence="2 3" key="1">
    <citation type="submission" date="2017-11" db="EMBL/GenBank/DDBJ databases">
        <title>Isolation and Characterization of Family Methanocellaceae Species from Potential Methane Hydrate Area Offshore Southwestern Taiwan.</title>
        <authorList>
            <person name="Zhang W.-L."/>
            <person name="Chen W.-C."/>
            <person name="Lai M.-C."/>
            <person name="Chen S.-C."/>
        </authorList>
    </citation>
    <scope>NUCLEOTIDE SEQUENCE [LARGE SCALE GENOMIC DNA]</scope>
    <source>
        <strain evidence="2 3">CWC-04</strain>
    </source>
</reference>
<organism evidence="2 3">
    <name type="scientific">Methanooceanicella nereidis</name>
    <dbReference type="NCBI Taxonomy" id="2052831"/>
    <lineage>
        <taxon>Archaea</taxon>
        <taxon>Methanobacteriati</taxon>
        <taxon>Methanobacteriota</taxon>
        <taxon>Stenosarchaea group</taxon>
        <taxon>Methanomicrobia</taxon>
        <taxon>Methanocellales</taxon>
        <taxon>Methanocellaceae</taxon>
        <taxon>Methanooceanicella</taxon>
    </lineage>
</organism>
<evidence type="ECO:0000313" key="2">
    <source>
        <dbReference type="EMBL" id="MCD1295040.1"/>
    </source>
</evidence>
<keyword evidence="3" id="KW-1185">Reference proteome</keyword>
<dbReference type="AlphaFoldDB" id="A0AAP2REF1"/>
<dbReference type="PANTHER" id="PTHR39418">
    <property type="entry name" value="DEHYDROGENASE-RELATED"/>
    <property type="match status" value="1"/>
</dbReference>
<dbReference type="Proteomes" id="UP001320159">
    <property type="component" value="Unassembled WGS sequence"/>
</dbReference>
<dbReference type="SUPFAM" id="SSF143555">
    <property type="entry name" value="FwdE-like"/>
    <property type="match status" value="1"/>
</dbReference>
<sequence>MKKVFSDLKEKYAVSGRAGQFIDKAVQYHGFPAPGVILGAYMIDLALEKLDTGPDEKLFAIAETSKCLSDSIGIITGCTPGSSKFLLFDTGRLSLAIGKDDGTGIAKCVRAFVAHEKTEGYPALMTWYYNEPDSKNDLPALLEDILKAGRSILLWEYVNAPIPPKDQDWKPAFCIKCGEMIPDKKLENGLCKACATGSCYII</sequence>
<comment type="caution">
    <text evidence="2">The sequence shown here is derived from an EMBL/GenBank/DDBJ whole genome shotgun (WGS) entry which is preliminary data.</text>
</comment>
<name>A0AAP2REF1_9EURY</name>
<protein>
    <submittedName>
        <fullName evidence="2">Formylmethanofuran dehydrogenase</fullName>
    </submittedName>
</protein>
<dbReference type="Gene3D" id="3.30.1330.130">
    <property type="match status" value="1"/>
</dbReference>
<proteinExistence type="predicted"/>
<dbReference type="InterPro" id="IPR003814">
    <property type="entry name" value="FmdEsu_dom"/>
</dbReference>
<dbReference type="EMBL" id="PGCK01000006">
    <property type="protein sequence ID" value="MCD1295040.1"/>
    <property type="molecule type" value="Genomic_DNA"/>
</dbReference>
<evidence type="ECO:0000313" key="3">
    <source>
        <dbReference type="Proteomes" id="UP001320159"/>
    </source>
</evidence>
<evidence type="ECO:0000259" key="1">
    <source>
        <dbReference type="Pfam" id="PF02663"/>
    </source>
</evidence>
<dbReference type="PANTHER" id="PTHR39418:SF1">
    <property type="entry name" value="DEHYDROGENASE"/>
    <property type="match status" value="1"/>
</dbReference>
<dbReference type="RefSeq" id="WP_230741880.1">
    <property type="nucleotide sequence ID" value="NZ_PGCK01000006.1"/>
</dbReference>
<accession>A0AAP2REF1</accession>
<dbReference type="Pfam" id="PF02663">
    <property type="entry name" value="FmdE"/>
    <property type="match status" value="1"/>
</dbReference>
<dbReference type="InterPro" id="IPR053194">
    <property type="entry name" value="tRNA_methyltr_O"/>
</dbReference>
<feature type="domain" description="Formylmethanofuran dehydrogenase subunit E" evidence="1">
    <location>
        <begin position="29"/>
        <end position="156"/>
    </location>
</feature>
<gene>
    <name evidence="2" type="ORF">CUJ83_08525</name>
</gene>